<protein>
    <submittedName>
        <fullName evidence="1">HPF/RaiA family ribosome-associated protein</fullName>
    </submittedName>
</protein>
<gene>
    <name evidence="1" type="ORF">KC640_02625</name>
</gene>
<reference evidence="1" key="2">
    <citation type="journal article" date="2021" name="Microbiome">
        <title>Successional dynamics and alternative stable states in a saline activated sludge microbial community over 9 years.</title>
        <authorList>
            <person name="Wang Y."/>
            <person name="Ye J."/>
            <person name="Ju F."/>
            <person name="Liu L."/>
            <person name="Boyd J.A."/>
            <person name="Deng Y."/>
            <person name="Parks D.H."/>
            <person name="Jiang X."/>
            <person name="Yin X."/>
            <person name="Woodcroft B.J."/>
            <person name="Tyson G.W."/>
            <person name="Hugenholtz P."/>
            <person name="Polz M.F."/>
            <person name="Zhang T."/>
        </authorList>
    </citation>
    <scope>NUCLEOTIDE SEQUENCE</scope>
    <source>
        <strain evidence="1">HKST-UBA12</strain>
    </source>
</reference>
<sequence length="99" mass="11231">MQLLFSAPSLTAPTFETLREYGSKRFEKLARVLPQFNGEPLIKVSVQKEGRLFVVHVEVAIPKVIVVTMKDADLRKAIDYAYATLKKTVVRQVEKARGR</sequence>
<dbReference type="SUPFAM" id="SSF69754">
    <property type="entry name" value="Ribosome binding protein Y (YfiA homologue)"/>
    <property type="match status" value="1"/>
</dbReference>
<dbReference type="EMBL" id="JAGQLI010000134">
    <property type="protein sequence ID" value="MCA9379299.1"/>
    <property type="molecule type" value="Genomic_DNA"/>
</dbReference>
<organism evidence="1 2">
    <name type="scientific">Candidatus Dojkabacteria bacterium</name>
    <dbReference type="NCBI Taxonomy" id="2099670"/>
    <lineage>
        <taxon>Bacteria</taxon>
        <taxon>Candidatus Dojkabacteria</taxon>
    </lineage>
</organism>
<reference evidence="1" key="1">
    <citation type="submission" date="2020-04" db="EMBL/GenBank/DDBJ databases">
        <authorList>
            <person name="Zhang T."/>
        </authorList>
    </citation>
    <scope>NUCLEOTIDE SEQUENCE</scope>
    <source>
        <strain evidence="1">HKST-UBA12</strain>
    </source>
</reference>
<name>A0A955I7M7_9BACT</name>
<dbReference type="AlphaFoldDB" id="A0A955I7M7"/>
<evidence type="ECO:0000313" key="2">
    <source>
        <dbReference type="Proteomes" id="UP000760819"/>
    </source>
</evidence>
<dbReference type="InterPro" id="IPR036567">
    <property type="entry name" value="RHF-like"/>
</dbReference>
<evidence type="ECO:0000313" key="1">
    <source>
        <dbReference type="EMBL" id="MCA9379299.1"/>
    </source>
</evidence>
<comment type="caution">
    <text evidence="1">The sequence shown here is derived from an EMBL/GenBank/DDBJ whole genome shotgun (WGS) entry which is preliminary data.</text>
</comment>
<dbReference type="InterPro" id="IPR003489">
    <property type="entry name" value="RHF/RaiA"/>
</dbReference>
<dbReference type="Proteomes" id="UP000760819">
    <property type="component" value="Unassembled WGS sequence"/>
</dbReference>
<dbReference type="Gene3D" id="3.30.160.100">
    <property type="entry name" value="Ribosome hibernation promotion factor-like"/>
    <property type="match status" value="1"/>
</dbReference>
<proteinExistence type="predicted"/>
<dbReference type="Pfam" id="PF02482">
    <property type="entry name" value="Ribosomal_S30AE"/>
    <property type="match status" value="1"/>
</dbReference>
<accession>A0A955I7M7</accession>